<dbReference type="PANTHER" id="PTHR24393">
    <property type="entry name" value="ZINC FINGER PROTEIN"/>
    <property type="match status" value="1"/>
</dbReference>
<evidence type="ECO:0000256" key="13">
    <source>
        <dbReference type="SAM" id="MobiDB-lite"/>
    </source>
</evidence>
<dbReference type="GO" id="GO:0005634">
    <property type="term" value="C:nucleus"/>
    <property type="evidence" value="ECO:0007669"/>
    <property type="project" value="UniProtKB-SubCell"/>
</dbReference>
<feature type="domain" description="C2H2-type" evidence="14">
    <location>
        <begin position="366"/>
        <end position="393"/>
    </location>
</feature>
<feature type="domain" description="C2H2-type" evidence="14">
    <location>
        <begin position="394"/>
        <end position="421"/>
    </location>
</feature>
<comment type="caution">
    <text evidence="15">The sequence shown here is derived from an EMBL/GenBank/DDBJ whole genome shotgun (WGS) entry which is preliminary data.</text>
</comment>
<keyword evidence="16" id="KW-1185">Reference proteome</keyword>
<dbReference type="Gene3D" id="3.30.160.60">
    <property type="entry name" value="Classic Zinc Finger"/>
    <property type="match status" value="10"/>
</dbReference>
<comment type="function">
    <text evidence="1">May be involved in transcriptional regulation.</text>
</comment>
<feature type="domain" description="C2H2-type" evidence="14">
    <location>
        <begin position="450"/>
        <end position="472"/>
    </location>
</feature>
<evidence type="ECO:0000256" key="5">
    <source>
        <dbReference type="ARBA" id="ARBA00022737"/>
    </source>
</evidence>
<feature type="domain" description="C2H2-type" evidence="14">
    <location>
        <begin position="260"/>
        <end position="290"/>
    </location>
</feature>
<proteinExistence type="inferred from homology"/>
<evidence type="ECO:0000256" key="12">
    <source>
        <dbReference type="PROSITE-ProRule" id="PRU00042"/>
    </source>
</evidence>
<feature type="domain" description="C2H2-type" evidence="14">
    <location>
        <begin position="203"/>
        <end position="231"/>
    </location>
</feature>
<accession>A0A9P0PBJ6</accession>
<keyword evidence="6 12" id="KW-0863">Zinc-finger</keyword>
<dbReference type="FunFam" id="3.30.160.60:FF:000634">
    <property type="entry name" value="Zinc finger X-chromosomal protein"/>
    <property type="match status" value="1"/>
</dbReference>
<dbReference type="SUPFAM" id="SSF57667">
    <property type="entry name" value="beta-beta-alpha zinc fingers"/>
    <property type="match status" value="5"/>
</dbReference>
<evidence type="ECO:0000256" key="3">
    <source>
        <dbReference type="ARBA" id="ARBA00006991"/>
    </source>
</evidence>
<gene>
    <name evidence="15" type="ORF">ACAOBT_LOCUS11669</name>
</gene>
<comment type="similarity">
    <text evidence="3">Belongs to the krueppel C2H2-type zinc-finger protein family.</text>
</comment>
<keyword evidence="7" id="KW-0862">Zinc</keyword>
<dbReference type="InterPro" id="IPR012934">
    <property type="entry name" value="Znf_AD"/>
</dbReference>
<evidence type="ECO:0000256" key="10">
    <source>
        <dbReference type="ARBA" id="ARBA00023163"/>
    </source>
</evidence>
<dbReference type="OrthoDB" id="6077919at2759"/>
<dbReference type="PROSITE" id="PS00028">
    <property type="entry name" value="ZINC_FINGER_C2H2_1"/>
    <property type="match status" value="10"/>
</dbReference>
<evidence type="ECO:0000256" key="9">
    <source>
        <dbReference type="ARBA" id="ARBA00023125"/>
    </source>
</evidence>
<feature type="domain" description="C2H2-type" evidence="14">
    <location>
        <begin position="175"/>
        <end position="202"/>
    </location>
</feature>
<dbReference type="PROSITE" id="PS50157">
    <property type="entry name" value="ZINC_FINGER_C2H2_2"/>
    <property type="match status" value="10"/>
</dbReference>
<keyword evidence="10" id="KW-0804">Transcription</keyword>
<dbReference type="Pfam" id="PF00096">
    <property type="entry name" value="zf-C2H2"/>
    <property type="match status" value="7"/>
</dbReference>
<evidence type="ECO:0000256" key="7">
    <source>
        <dbReference type="ARBA" id="ARBA00022833"/>
    </source>
</evidence>
<dbReference type="SMART" id="SM00868">
    <property type="entry name" value="zf-AD"/>
    <property type="match status" value="1"/>
</dbReference>
<dbReference type="GO" id="GO:0001228">
    <property type="term" value="F:DNA-binding transcription activator activity, RNA polymerase II-specific"/>
    <property type="evidence" value="ECO:0007669"/>
    <property type="project" value="TreeGrafter"/>
</dbReference>
<evidence type="ECO:0000313" key="15">
    <source>
        <dbReference type="EMBL" id="CAH1975578.1"/>
    </source>
</evidence>
<dbReference type="InterPro" id="IPR036236">
    <property type="entry name" value="Znf_C2H2_sf"/>
</dbReference>
<keyword evidence="9" id="KW-0238">DNA-binding</keyword>
<feature type="domain" description="C2H2-type" evidence="14">
    <location>
        <begin position="232"/>
        <end position="259"/>
    </location>
</feature>
<dbReference type="AlphaFoldDB" id="A0A9P0PBJ6"/>
<evidence type="ECO:0000256" key="2">
    <source>
        <dbReference type="ARBA" id="ARBA00004123"/>
    </source>
</evidence>
<evidence type="ECO:0000256" key="1">
    <source>
        <dbReference type="ARBA" id="ARBA00003767"/>
    </source>
</evidence>
<keyword evidence="4" id="KW-0479">Metal-binding</keyword>
<reference evidence="15" key="1">
    <citation type="submission" date="2022-03" db="EMBL/GenBank/DDBJ databases">
        <authorList>
            <person name="Sayadi A."/>
        </authorList>
    </citation>
    <scope>NUCLEOTIDE SEQUENCE</scope>
</reference>
<protein>
    <recommendedName>
        <fullName evidence="14">C2H2-type domain-containing protein</fullName>
    </recommendedName>
</protein>
<feature type="domain" description="C2H2-type" evidence="14">
    <location>
        <begin position="422"/>
        <end position="449"/>
    </location>
</feature>
<dbReference type="FunFam" id="3.30.160.60:FF:002343">
    <property type="entry name" value="Zinc finger protein 33A"/>
    <property type="match status" value="1"/>
</dbReference>
<keyword evidence="8" id="KW-0805">Transcription regulation</keyword>
<feature type="region of interest" description="Disordered" evidence="13">
    <location>
        <begin position="286"/>
        <end position="305"/>
    </location>
</feature>
<dbReference type="GO" id="GO:0008270">
    <property type="term" value="F:zinc ion binding"/>
    <property type="evidence" value="ECO:0007669"/>
    <property type="project" value="UniProtKB-KW"/>
</dbReference>
<sequence length="476" mass="54824">MNGTSPSVSFEDFENICRACLKQGILKPYKSTDHVMLYQRLIDSKESQDKLHFILCEYCWNKLEDIFVFATACMKSEKYLRSIWLERQEPQNQNSLRQIVKEEGSPLPSPTYSDDGDESLEESSPKSSCSSTPKKIYHSRKAQPSSCEACQASFKTKKLLLNHQLKSLNCKIKNHKCTICSKAFFTKFRLMTHAKMHTSDTPFECKDCFKLFKYQSSLKRHVGSVHKGLKPFKCEICGKAFATSQRLTEHTHIHTGERPYSCTYCGLTFKKHSTKHAHEIRHRVRNGEVPPCSGPTKKYPRKPPEDPAELECATCLKTFTTKQAVKLHQRIHLGEKSFLCNVCGKGFLRKNHLEVHTRIHTGERPYECAACGKRFRQPGCYRDHLSMHEGKRKHQCDVCKKNFVQIGHLRTHMKTHTGEKPYRCSFCDKAFAHNGNLKVHIRIHTGERSYQCDICSLGFYDSNGLKKHKKIHDVVS</sequence>
<dbReference type="InterPro" id="IPR013087">
    <property type="entry name" value="Znf_C2H2_type"/>
</dbReference>
<evidence type="ECO:0000259" key="14">
    <source>
        <dbReference type="PROSITE" id="PS50157"/>
    </source>
</evidence>
<dbReference type="SMART" id="SM00355">
    <property type="entry name" value="ZnF_C2H2"/>
    <property type="match status" value="11"/>
</dbReference>
<evidence type="ECO:0000313" key="16">
    <source>
        <dbReference type="Proteomes" id="UP001152888"/>
    </source>
</evidence>
<evidence type="ECO:0000256" key="4">
    <source>
        <dbReference type="ARBA" id="ARBA00022723"/>
    </source>
</evidence>
<evidence type="ECO:0000256" key="6">
    <source>
        <dbReference type="ARBA" id="ARBA00022771"/>
    </source>
</evidence>
<name>A0A9P0PBJ6_ACAOB</name>
<organism evidence="15 16">
    <name type="scientific">Acanthoscelides obtectus</name>
    <name type="common">Bean weevil</name>
    <name type="synonym">Bruchus obtectus</name>
    <dbReference type="NCBI Taxonomy" id="200917"/>
    <lineage>
        <taxon>Eukaryota</taxon>
        <taxon>Metazoa</taxon>
        <taxon>Ecdysozoa</taxon>
        <taxon>Arthropoda</taxon>
        <taxon>Hexapoda</taxon>
        <taxon>Insecta</taxon>
        <taxon>Pterygota</taxon>
        <taxon>Neoptera</taxon>
        <taxon>Endopterygota</taxon>
        <taxon>Coleoptera</taxon>
        <taxon>Polyphaga</taxon>
        <taxon>Cucujiformia</taxon>
        <taxon>Chrysomeloidea</taxon>
        <taxon>Chrysomelidae</taxon>
        <taxon>Bruchinae</taxon>
        <taxon>Bruchini</taxon>
        <taxon>Acanthoscelides</taxon>
    </lineage>
</organism>
<dbReference type="FunFam" id="3.30.160.60:FF:001485">
    <property type="entry name" value="Krueppel-related zinc finger protein"/>
    <property type="match status" value="1"/>
</dbReference>
<dbReference type="FunFam" id="3.30.160.60:FF:000624">
    <property type="entry name" value="zinc finger protein 697"/>
    <property type="match status" value="2"/>
</dbReference>
<evidence type="ECO:0000256" key="11">
    <source>
        <dbReference type="ARBA" id="ARBA00023242"/>
    </source>
</evidence>
<dbReference type="Proteomes" id="UP001152888">
    <property type="component" value="Unassembled WGS sequence"/>
</dbReference>
<feature type="region of interest" description="Disordered" evidence="13">
    <location>
        <begin position="102"/>
        <end position="134"/>
    </location>
</feature>
<dbReference type="GO" id="GO:0000978">
    <property type="term" value="F:RNA polymerase II cis-regulatory region sequence-specific DNA binding"/>
    <property type="evidence" value="ECO:0007669"/>
    <property type="project" value="TreeGrafter"/>
</dbReference>
<dbReference type="PANTHER" id="PTHR24393:SF15">
    <property type="entry name" value="IP01243P-RELATED"/>
    <property type="match status" value="1"/>
</dbReference>
<keyword evidence="5" id="KW-0677">Repeat</keyword>
<keyword evidence="11" id="KW-0539">Nucleus</keyword>
<dbReference type="EMBL" id="CAKOFQ010006837">
    <property type="protein sequence ID" value="CAH1975578.1"/>
    <property type="molecule type" value="Genomic_DNA"/>
</dbReference>
<comment type="subcellular location">
    <subcellularLocation>
        <location evidence="2">Nucleus</location>
    </subcellularLocation>
</comment>
<feature type="domain" description="C2H2-type" evidence="14">
    <location>
        <begin position="310"/>
        <end position="337"/>
    </location>
</feature>
<dbReference type="FunFam" id="3.30.160.60:FF:001498">
    <property type="entry name" value="Zinc finger protein 404"/>
    <property type="match status" value="1"/>
</dbReference>
<evidence type="ECO:0000256" key="8">
    <source>
        <dbReference type="ARBA" id="ARBA00023015"/>
    </source>
</evidence>
<feature type="domain" description="C2H2-type" evidence="14">
    <location>
        <begin position="338"/>
        <end position="365"/>
    </location>
</feature>